<keyword evidence="8 13" id="KW-0255">Endonuclease</keyword>
<evidence type="ECO:0000256" key="11">
    <source>
        <dbReference type="ARBA" id="ARBA00022884"/>
    </source>
</evidence>
<dbReference type="PANTHER" id="PTHR14950">
    <property type="entry name" value="DICER-RELATED"/>
    <property type="match status" value="1"/>
</dbReference>
<evidence type="ECO:0000256" key="13">
    <source>
        <dbReference type="HAMAP-Rule" id="MF_00104"/>
    </source>
</evidence>
<dbReference type="Pfam" id="PF14622">
    <property type="entry name" value="Ribonucleas_3_3"/>
    <property type="match status" value="1"/>
</dbReference>
<proteinExistence type="inferred from homology"/>
<dbReference type="HAMAP" id="MF_00104">
    <property type="entry name" value="RNase_III"/>
    <property type="match status" value="1"/>
</dbReference>
<dbReference type="SUPFAM" id="SSF69065">
    <property type="entry name" value="RNase III domain-like"/>
    <property type="match status" value="1"/>
</dbReference>
<evidence type="ECO:0000256" key="7">
    <source>
        <dbReference type="ARBA" id="ARBA00022723"/>
    </source>
</evidence>
<comment type="function">
    <text evidence="12 13">Digests double-stranded RNA. Involved in the processing of primary rRNA transcript to yield the immediate precursors to the large and small rRNAs (23S and 16S). Processes some mRNAs, and tRNAs when they are encoded in the rRNA operon. Processes pre-crRNA and tracrRNA of type II CRISPR loci if present in the organism.</text>
</comment>
<comment type="similarity">
    <text evidence="2">Belongs to the ribonuclease III family.</text>
</comment>
<dbReference type="CDD" id="cd00593">
    <property type="entry name" value="RIBOc"/>
    <property type="match status" value="1"/>
</dbReference>
<dbReference type="InterPro" id="IPR036389">
    <property type="entry name" value="RNase_III_sf"/>
</dbReference>
<keyword evidence="6 13" id="KW-0540">Nuclease</keyword>
<feature type="binding site" evidence="13">
    <location>
        <position position="117"/>
    </location>
    <ligand>
        <name>Mg(2+)</name>
        <dbReference type="ChEBI" id="CHEBI:18420"/>
    </ligand>
</feature>
<dbReference type="SUPFAM" id="SSF54768">
    <property type="entry name" value="dsRNA-binding domain-like"/>
    <property type="match status" value="1"/>
</dbReference>
<dbReference type="InterPro" id="IPR000999">
    <property type="entry name" value="RNase_III_dom"/>
</dbReference>
<dbReference type="InterPro" id="IPR014720">
    <property type="entry name" value="dsRBD_dom"/>
</dbReference>
<gene>
    <name evidence="13 16" type="primary">rnc</name>
    <name evidence="16" type="ordered locus">MPUT_0221</name>
</gene>
<evidence type="ECO:0000256" key="4">
    <source>
        <dbReference type="ARBA" id="ARBA00022664"/>
    </source>
</evidence>
<comment type="subunit">
    <text evidence="13">Homodimer.</text>
</comment>
<dbReference type="GO" id="GO:0006364">
    <property type="term" value="P:rRNA processing"/>
    <property type="evidence" value="ECO:0007669"/>
    <property type="project" value="UniProtKB-UniRule"/>
</dbReference>
<dbReference type="CDD" id="cd10845">
    <property type="entry name" value="DSRM_RNAse_III_family"/>
    <property type="match status" value="1"/>
</dbReference>
<feature type="binding site" evidence="13">
    <location>
        <position position="120"/>
    </location>
    <ligand>
        <name>Mg(2+)</name>
        <dbReference type="ChEBI" id="CHEBI:18420"/>
    </ligand>
</feature>
<evidence type="ECO:0000256" key="6">
    <source>
        <dbReference type="ARBA" id="ARBA00022722"/>
    </source>
</evidence>
<dbReference type="InterPro" id="IPR011907">
    <property type="entry name" value="RNase_III"/>
</dbReference>
<evidence type="ECO:0000259" key="14">
    <source>
        <dbReference type="PROSITE" id="PS50137"/>
    </source>
</evidence>
<organism evidence="16 17">
    <name type="scientific">Mycoplasma putrefaciens (strain ATCC 15718 / NCTC 10155 / C30 KS-1 / KS-1)</name>
    <dbReference type="NCBI Taxonomy" id="743965"/>
    <lineage>
        <taxon>Bacteria</taxon>
        <taxon>Bacillati</taxon>
        <taxon>Mycoplasmatota</taxon>
        <taxon>Mollicutes</taxon>
        <taxon>Mycoplasmataceae</taxon>
        <taxon>Mycoplasma</taxon>
    </lineage>
</organism>
<keyword evidence="13" id="KW-0699">rRNA-binding</keyword>
<dbReference type="Proteomes" id="UP000008907">
    <property type="component" value="Chromosome"/>
</dbReference>
<keyword evidence="10 13" id="KW-0460">Magnesium</keyword>
<dbReference type="PANTHER" id="PTHR14950:SF37">
    <property type="entry name" value="ENDORIBONUCLEASE DICER"/>
    <property type="match status" value="1"/>
</dbReference>
<dbReference type="Pfam" id="PF00035">
    <property type="entry name" value="dsrm"/>
    <property type="match status" value="1"/>
</dbReference>
<reference evidence="16 17" key="1">
    <citation type="journal article" date="2011" name="J. Bacteriol.">
        <title>Genome Sequence of Mycoplasma putrefaciens Type Strain KS1.</title>
        <authorList>
            <person name="Calcutt M.J."/>
            <person name="Foecking M.F."/>
        </authorList>
    </citation>
    <scope>NUCLEOTIDE SEQUENCE [LARGE SCALE GENOMIC DNA]</scope>
    <source>
        <strain evidence="17">ATCC 15718 / NCTC 10155 / C30 KS-1 / KS-1</strain>
    </source>
</reference>
<accession>A0A7U3ZSB5</accession>
<protein>
    <recommendedName>
        <fullName evidence="13">Ribonuclease 3</fullName>
        <ecNumber evidence="13">3.1.26.3</ecNumber>
    </recommendedName>
    <alternativeName>
        <fullName evidence="13">Ribonuclease III</fullName>
        <shortName evidence="13">RNase III</shortName>
    </alternativeName>
</protein>
<dbReference type="SMART" id="SM00358">
    <property type="entry name" value="DSRM"/>
    <property type="match status" value="1"/>
</dbReference>
<keyword evidence="9 13" id="KW-0378">Hydrolase</keyword>
<evidence type="ECO:0000256" key="1">
    <source>
        <dbReference type="ARBA" id="ARBA00000109"/>
    </source>
</evidence>
<evidence type="ECO:0000313" key="17">
    <source>
        <dbReference type="Proteomes" id="UP000008907"/>
    </source>
</evidence>
<dbReference type="NCBIfam" id="TIGR02191">
    <property type="entry name" value="RNaseIII"/>
    <property type="match status" value="1"/>
</dbReference>
<dbReference type="GO" id="GO:0008033">
    <property type="term" value="P:tRNA processing"/>
    <property type="evidence" value="ECO:0007669"/>
    <property type="project" value="UniProtKB-KW"/>
</dbReference>
<dbReference type="GO" id="GO:0005737">
    <property type="term" value="C:cytoplasm"/>
    <property type="evidence" value="ECO:0007669"/>
    <property type="project" value="UniProtKB-SubCell"/>
</dbReference>
<sequence>MPTIKNFLKKYQIEIKNSALFDEALTHNSYSNEHRLRYTYQRMEFLGDALLQMYVSRFLFFNYPKLSEGELTKLRANSVREESLSQVAKEINLGQLVRLGQGELKTKGFEKPSILADVFEALTAAIYLDQGEEILTSWLEQTLFIYIQKPEFLNKIKDFKSELQQLLQSEKRSDLKYLVEAEEFIQTENKILYTVSVNLDGQKFGIGQGFSKQEAEQKAAQNCLSKMKIK</sequence>
<name>A0A7U3ZSB5_MYCPK</name>
<evidence type="ECO:0000256" key="12">
    <source>
        <dbReference type="ARBA" id="ARBA00049596"/>
    </source>
</evidence>
<keyword evidence="5 13" id="KW-0819">tRNA processing</keyword>
<dbReference type="SMART" id="SM00535">
    <property type="entry name" value="RIBOc"/>
    <property type="match status" value="1"/>
</dbReference>
<dbReference type="PROSITE" id="PS50142">
    <property type="entry name" value="RNASE_3_2"/>
    <property type="match status" value="1"/>
</dbReference>
<evidence type="ECO:0000259" key="15">
    <source>
        <dbReference type="PROSITE" id="PS50142"/>
    </source>
</evidence>
<feature type="binding site" evidence="13">
    <location>
        <position position="44"/>
    </location>
    <ligand>
        <name>Mg(2+)</name>
        <dbReference type="ChEBI" id="CHEBI:18420"/>
    </ligand>
</feature>
<comment type="catalytic activity">
    <reaction evidence="1 13">
        <text>Endonucleolytic cleavage to 5'-phosphomonoester.</text>
        <dbReference type="EC" id="3.1.26.3"/>
    </reaction>
</comment>
<keyword evidence="3 13" id="KW-0698">rRNA processing</keyword>
<keyword evidence="7 13" id="KW-0479">Metal-binding</keyword>
<dbReference type="KEGG" id="mpf:MPUT_0221"/>
<dbReference type="Gene3D" id="1.10.1520.10">
    <property type="entry name" value="Ribonuclease III domain"/>
    <property type="match status" value="1"/>
</dbReference>
<evidence type="ECO:0000256" key="2">
    <source>
        <dbReference type="ARBA" id="ARBA00010183"/>
    </source>
</evidence>
<evidence type="ECO:0000256" key="9">
    <source>
        <dbReference type="ARBA" id="ARBA00022801"/>
    </source>
</evidence>
<dbReference type="GO" id="GO:0006397">
    <property type="term" value="P:mRNA processing"/>
    <property type="evidence" value="ECO:0007669"/>
    <property type="project" value="UniProtKB-UniRule"/>
</dbReference>
<feature type="domain" description="DRBM" evidence="14">
    <location>
        <begin position="158"/>
        <end position="229"/>
    </location>
</feature>
<keyword evidence="4 13" id="KW-0507">mRNA processing</keyword>
<dbReference type="PROSITE" id="PS50137">
    <property type="entry name" value="DS_RBD"/>
    <property type="match status" value="1"/>
</dbReference>
<feature type="active site" evidence="13">
    <location>
        <position position="48"/>
    </location>
</feature>
<feature type="domain" description="RNase III" evidence="15">
    <location>
        <begin position="4"/>
        <end position="131"/>
    </location>
</feature>
<dbReference type="PROSITE" id="PS00517">
    <property type="entry name" value="RNASE_3_1"/>
    <property type="match status" value="1"/>
</dbReference>
<keyword evidence="11 13" id="KW-0694">RNA-binding</keyword>
<comment type="subcellular location">
    <subcellularLocation>
        <location evidence="13">Cytoplasm</location>
    </subcellularLocation>
</comment>
<comment type="cofactor">
    <cofactor evidence="13">
        <name>Mg(2+)</name>
        <dbReference type="ChEBI" id="CHEBI:18420"/>
    </cofactor>
</comment>
<dbReference type="EC" id="3.1.26.3" evidence="13"/>
<dbReference type="GO" id="GO:0046872">
    <property type="term" value="F:metal ion binding"/>
    <property type="evidence" value="ECO:0007669"/>
    <property type="project" value="UniProtKB-KW"/>
</dbReference>
<dbReference type="GO" id="GO:0004525">
    <property type="term" value="F:ribonuclease III activity"/>
    <property type="evidence" value="ECO:0007669"/>
    <property type="project" value="UniProtKB-UniRule"/>
</dbReference>
<feature type="active site" evidence="13">
    <location>
        <position position="120"/>
    </location>
</feature>
<evidence type="ECO:0000256" key="3">
    <source>
        <dbReference type="ARBA" id="ARBA00022552"/>
    </source>
</evidence>
<evidence type="ECO:0000313" key="16">
    <source>
        <dbReference type="EMBL" id="AEM68612.1"/>
    </source>
</evidence>
<dbReference type="Gene3D" id="3.30.160.20">
    <property type="match status" value="1"/>
</dbReference>
<evidence type="ECO:0000256" key="10">
    <source>
        <dbReference type="ARBA" id="ARBA00022842"/>
    </source>
</evidence>
<keyword evidence="13" id="KW-0963">Cytoplasm</keyword>
<evidence type="ECO:0000256" key="5">
    <source>
        <dbReference type="ARBA" id="ARBA00022694"/>
    </source>
</evidence>
<dbReference type="RefSeq" id="WP_014034968.1">
    <property type="nucleotide sequence ID" value="NC_015946.1"/>
</dbReference>
<dbReference type="AlphaFoldDB" id="A0A7U3ZSB5"/>
<dbReference type="GO" id="GO:0019843">
    <property type="term" value="F:rRNA binding"/>
    <property type="evidence" value="ECO:0007669"/>
    <property type="project" value="UniProtKB-KW"/>
</dbReference>
<dbReference type="FunFam" id="1.10.1520.10:FF:000001">
    <property type="entry name" value="Ribonuclease 3"/>
    <property type="match status" value="1"/>
</dbReference>
<evidence type="ECO:0000256" key="8">
    <source>
        <dbReference type="ARBA" id="ARBA00022759"/>
    </source>
</evidence>
<dbReference type="EMBL" id="CP003021">
    <property type="protein sequence ID" value="AEM68612.1"/>
    <property type="molecule type" value="Genomic_DNA"/>
</dbReference>